<feature type="signal peptide" evidence="2">
    <location>
        <begin position="1"/>
        <end position="25"/>
    </location>
</feature>
<keyword evidence="2" id="KW-0732">Signal</keyword>
<evidence type="ECO:0000313" key="4">
    <source>
        <dbReference type="EMBL" id="APZ90630.1"/>
    </source>
</evidence>
<feature type="chain" id="PRO_5012478871" evidence="2">
    <location>
        <begin position="26"/>
        <end position="498"/>
    </location>
</feature>
<dbReference type="EC" id="3.5.1.-" evidence="4"/>
<dbReference type="FunFam" id="3.30.70.360:FF:000004">
    <property type="entry name" value="Peptidase M20 domain-containing protein 2"/>
    <property type="match status" value="1"/>
</dbReference>
<dbReference type="InterPro" id="IPR036264">
    <property type="entry name" value="Bact_exopeptidase_dim_dom"/>
</dbReference>
<keyword evidence="4" id="KW-0378">Hydrolase</keyword>
<dbReference type="PANTHER" id="PTHR30575">
    <property type="entry name" value="PEPTIDASE M20"/>
    <property type="match status" value="1"/>
</dbReference>
<dbReference type="Pfam" id="PF07687">
    <property type="entry name" value="M20_dimer"/>
    <property type="match status" value="1"/>
</dbReference>
<dbReference type="SUPFAM" id="SSF53187">
    <property type="entry name" value="Zn-dependent exopeptidases"/>
    <property type="match status" value="1"/>
</dbReference>
<dbReference type="GO" id="GO:0071713">
    <property type="term" value="F:para-aminobenzoyl-glutamate hydrolase activity"/>
    <property type="evidence" value="ECO:0007669"/>
    <property type="project" value="TreeGrafter"/>
</dbReference>
<dbReference type="STRING" id="1891926.Fuma_00211"/>
<evidence type="ECO:0000259" key="3">
    <source>
        <dbReference type="Pfam" id="PF07687"/>
    </source>
</evidence>
<evidence type="ECO:0000256" key="1">
    <source>
        <dbReference type="SAM" id="MobiDB-lite"/>
    </source>
</evidence>
<dbReference type="InterPro" id="IPR052030">
    <property type="entry name" value="Peptidase_M20/M20A_hydrolases"/>
</dbReference>
<dbReference type="Gene3D" id="3.40.630.10">
    <property type="entry name" value="Zn peptidases"/>
    <property type="match status" value="1"/>
</dbReference>
<dbReference type="SUPFAM" id="SSF55031">
    <property type="entry name" value="Bacterial exopeptidase dimerisation domain"/>
    <property type="match status" value="1"/>
</dbReference>
<organism evidence="4 5">
    <name type="scientific">Fuerstiella marisgermanici</name>
    <dbReference type="NCBI Taxonomy" id="1891926"/>
    <lineage>
        <taxon>Bacteria</taxon>
        <taxon>Pseudomonadati</taxon>
        <taxon>Planctomycetota</taxon>
        <taxon>Planctomycetia</taxon>
        <taxon>Planctomycetales</taxon>
        <taxon>Planctomycetaceae</taxon>
        <taxon>Fuerstiella</taxon>
    </lineage>
</organism>
<dbReference type="InterPro" id="IPR017145">
    <property type="entry name" value="Aminobenzoyl-glu_utiliz_pB"/>
</dbReference>
<dbReference type="InterPro" id="IPR011650">
    <property type="entry name" value="Peptidase_M20_dimer"/>
</dbReference>
<proteinExistence type="predicted"/>
<dbReference type="PANTHER" id="PTHR30575:SF0">
    <property type="entry name" value="XAA-ARG DIPEPTIDASE"/>
    <property type="match status" value="1"/>
</dbReference>
<feature type="region of interest" description="Disordered" evidence="1">
    <location>
        <begin position="467"/>
        <end position="498"/>
    </location>
</feature>
<dbReference type="GO" id="GO:0046657">
    <property type="term" value="P:folic acid catabolic process"/>
    <property type="evidence" value="ECO:0007669"/>
    <property type="project" value="TreeGrafter"/>
</dbReference>
<dbReference type="KEGG" id="fmr:Fuma_00211"/>
<dbReference type="NCBIfam" id="TIGR01891">
    <property type="entry name" value="amidohydrolases"/>
    <property type="match status" value="1"/>
</dbReference>
<dbReference type="GO" id="GO:0016805">
    <property type="term" value="F:dipeptidase activity"/>
    <property type="evidence" value="ECO:0007669"/>
    <property type="project" value="TreeGrafter"/>
</dbReference>
<accession>A0A1P8W9A1</accession>
<dbReference type="Proteomes" id="UP000187735">
    <property type="component" value="Chromosome"/>
</dbReference>
<dbReference type="EMBL" id="CP017641">
    <property type="protein sequence ID" value="APZ90630.1"/>
    <property type="molecule type" value="Genomic_DNA"/>
</dbReference>
<dbReference type="PIRSF" id="PIRSF037227">
    <property type="entry name" value="Aminobenzoyl-glu_utiliz_pB"/>
    <property type="match status" value="1"/>
</dbReference>
<protein>
    <submittedName>
        <fullName evidence="4">p-aminobenzoyl-glutamate hydrolase subunit B</fullName>
        <ecNumber evidence="4">3.5.1.-</ecNumber>
    </submittedName>
</protein>
<dbReference type="GO" id="GO:0005737">
    <property type="term" value="C:cytoplasm"/>
    <property type="evidence" value="ECO:0007669"/>
    <property type="project" value="TreeGrafter"/>
</dbReference>
<sequence precursor="true">MIRFLLSFMLPACSFVVFHLSPAAAQTNDTTTALSAVTDSLMQSIVDRREASWQIAQKIWVTAEPGYQETFSSALLADTLQAAGLKVTHKVADIPTAFTAEFGAGKPVIGILGEFDALPGLSQTAAPERVARDDANRYGHGCGHHLFGTASASATIAIAEQIKAGKLPGTVRFYGCPAEEGGSAKVFLVQAGMFDDCDAVLHWHPSSRNAAGDKSSLARMAVKFRFRGQAAHAAGAPEQGRSALDAVELTNHATQLLREHTPQTTRIHHVITAGGEAPNVVPAFAEVYYYIRHPEADILRPLYKRLELCAKAGALATETDLEIGFEGGIREILPNQTLSRIVAKNLKQLNDLSYTEDDLKFVVRMRDALPKPKPLESIAEVEDVSGTVGMGSTDVGDVSWVVPTTGFNTACWVPGTPGHSWQAVACGGHRIAEQGMHLAARTLALTAAELFTNPGVLQQAAAELKERRGDTTYRSLMQPGQKPPLNYRRPSTAASSEE</sequence>
<keyword evidence="5" id="KW-1185">Reference proteome</keyword>
<name>A0A1P8W9A1_9PLAN</name>
<dbReference type="InterPro" id="IPR017439">
    <property type="entry name" value="Amidohydrolase"/>
</dbReference>
<reference evidence="4 5" key="1">
    <citation type="journal article" date="2016" name="Front. Microbiol.">
        <title>Fuerstia marisgermanicae gen. nov., sp. nov., an Unusual Member of the Phylum Planctomycetes from the German Wadden Sea.</title>
        <authorList>
            <person name="Kohn T."/>
            <person name="Heuer A."/>
            <person name="Jogler M."/>
            <person name="Vollmers J."/>
            <person name="Boedeker C."/>
            <person name="Bunk B."/>
            <person name="Rast P."/>
            <person name="Borchert D."/>
            <person name="Glockner I."/>
            <person name="Freese H.M."/>
            <person name="Klenk H.P."/>
            <person name="Overmann J."/>
            <person name="Kaster A.K."/>
            <person name="Rohde M."/>
            <person name="Wiegand S."/>
            <person name="Jogler C."/>
        </authorList>
    </citation>
    <scope>NUCLEOTIDE SEQUENCE [LARGE SCALE GENOMIC DNA]</scope>
    <source>
        <strain evidence="4 5">NH11</strain>
    </source>
</reference>
<dbReference type="RefSeq" id="WP_229360817.1">
    <property type="nucleotide sequence ID" value="NZ_CP017641.1"/>
</dbReference>
<gene>
    <name evidence="4" type="primary">abgB</name>
    <name evidence="4" type="ORF">Fuma_00211</name>
</gene>
<evidence type="ECO:0000313" key="5">
    <source>
        <dbReference type="Proteomes" id="UP000187735"/>
    </source>
</evidence>
<evidence type="ECO:0000256" key="2">
    <source>
        <dbReference type="SAM" id="SignalP"/>
    </source>
</evidence>
<feature type="domain" description="Peptidase M20 dimerisation" evidence="3">
    <location>
        <begin position="220"/>
        <end position="300"/>
    </location>
</feature>
<dbReference type="AlphaFoldDB" id="A0A1P8W9A1"/>
<dbReference type="Gene3D" id="3.30.70.360">
    <property type="match status" value="1"/>
</dbReference>